<evidence type="ECO:0000313" key="2">
    <source>
        <dbReference type="Proteomes" id="UP001243375"/>
    </source>
</evidence>
<keyword evidence="2" id="KW-1185">Reference proteome</keyword>
<sequence length="130" mass="13650">MIEDSPQVLHLIQLIDEPKYPEAMTLTNAMPLGRKMRVFGKASADSAPRDPPSSSAQPASAQPEKPHTNDADAVKDKTSGLNSSDSAATQTTSSHGWGEPTAASTTEQGSGWDTWGSSSATNIPQVNAGW</sequence>
<accession>A0ACC2WVR7</accession>
<reference evidence="1" key="1">
    <citation type="submission" date="2023-04" db="EMBL/GenBank/DDBJ databases">
        <title>Draft Genome sequencing of Naganishia species isolated from polar environments using Oxford Nanopore Technology.</title>
        <authorList>
            <person name="Leo P."/>
            <person name="Venkateswaran K."/>
        </authorList>
    </citation>
    <scope>NUCLEOTIDE SEQUENCE</scope>
    <source>
        <strain evidence="1">MNA-CCFEE 5425</strain>
    </source>
</reference>
<dbReference type="Proteomes" id="UP001243375">
    <property type="component" value="Unassembled WGS sequence"/>
</dbReference>
<evidence type="ECO:0000313" key="1">
    <source>
        <dbReference type="EMBL" id="KAJ9115400.1"/>
    </source>
</evidence>
<organism evidence="1 2">
    <name type="scientific">Naganishia vaughanmartiniae</name>
    <dbReference type="NCBI Taxonomy" id="1424756"/>
    <lineage>
        <taxon>Eukaryota</taxon>
        <taxon>Fungi</taxon>
        <taxon>Dikarya</taxon>
        <taxon>Basidiomycota</taxon>
        <taxon>Agaricomycotina</taxon>
        <taxon>Tremellomycetes</taxon>
        <taxon>Filobasidiales</taxon>
        <taxon>Filobasidiaceae</taxon>
        <taxon>Naganishia</taxon>
    </lineage>
</organism>
<dbReference type="EMBL" id="JASBWU010000016">
    <property type="protein sequence ID" value="KAJ9115400.1"/>
    <property type="molecule type" value="Genomic_DNA"/>
</dbReference>
<gene>
    <name evidence="1" type="ORF">QFC22_005155</name>
</gene>
<proteinExistence type="predicted"/>
<comment type="caution">
    <text evidence="1">The sequence shown here is derived from an EMBL/GenBank/DDBJ whole genome shotgun (WGS) entry which is preliminary data.</text>
</comment>
<name>A0ACC2WVR7_9TREE</name>
<protein>
    <submittedName>
        <fullName evidence="1">Uncharacterized protein</fullName>
    </submittedName>
</protein>